<name>A0A368FTJ3_ANCCA</name>
<keyword evidence="3" id="KW-1185">Reference proteome</keyword>
<sequence length="72" mass="8404">MAIVIIWAFAGNQDRHHYESFAVFENLPSYAIHLDNGRANEIFQNGYSDLIQHYVTPKRRFLFGNLKSSIFN</sequence>
<reference evidence="2 3" key="1">
    <citation type="submission" date="2014-10" db="EMBL/GenBank/DDBJ databases">
        <title>Draft genome of the hookworm Ancylostoma caninum.</title>
        <authorList>
            <person name="Mitreva M."/>
        </authorList>
    </citation>
    <scope>NUCLEOTIDE SEQUENCE [LARGE SCALE GENOMIC DNA]</scope>
    <source>
        <strain evidence="2 3">Baltimore</strain>
    </source>
</reference>
<dbReference type="Proteomes" id="UP000252519">
    <property type="component" value="Unassembled WGS sequence"/>
</dbReference>
<dbReference type="STRING" id="29170.A0A368FTJ3"/>
<protein>
    <recommendedName>
        <fullName evidence="1">FAM20 C-terminal domain-containing protein</fullName>
    </recommendedName>
</protein>
<dbReference type="OrthoDB" id="10438606at2759"/>
<comment type="caution">
    <text evidence="2">The sequence shown here is derived from an EMBL/GenBank/DDBJ whole genome shotgun (WGS) entry which is preliminary data.</text>
</comment>
<dbReference type="Pfam" id="PF06702">
    <property type="entry name" value="Fam20C"/>
    <property type="match status" value="1"/>
</dbReference>
<evidence type="ECO:0000313" key="3">
    <source>
        <dbReference type="Proteomes" id="UP000252519"/>
    </source>
</evidence>
<organism evidence="2 3">
    <name type="scientific">Ancylostoma caninum</name>
    <name type="common">Dog hookworm</name>
    <dbReference type="NCBI Taxonomy" id="29170"/>
    <lineage>
        <taxon>Eukaryota</taxon>
        <taxon>Metazoa</taxon>
        <taxon>Ecdysozoa</taxon>
        <taxon>Nematoda</taxon>
        <taxon>Chromadorea</taxon>
        <taxon>Rhabditida</taxon>
        <taxon>Rhabditina</taxon>
        <taxon>Rhabditomorpha</taxon>
        <taxon>Strongyloidea</taxon>
        <taxon>Ancylostomatidae</taxon>
        <taxon>Ancylostomatinae</taxon>
        <taxon>Ancylostoma</taxon>
    </lineage>
</organism>
<accession>A0A368FTJ3</accession>
<evidence type="ECO:0000259" key="1">
    <source>
        <dbReference type="Pfam" id="PF06702"/>
    </source>
</evidence>
<feature type="domain" description="FAM20 C-terminal" evidence="1">
    <location>
        <begin position="5"/>
        <end position="39"/>
    </location>
</feature>
<dbReference type="AlphaFoldDB" id="A0A368FTJ3"/>
<proteinExistence type="predicted"/>
<dbReference type="EMBL" id="JOJR01000823">
    <property type="protein sequence ID" value="RCN34110.1"/>
    <property type="molecule type" value="Genomic_DNA"/>
</dbReference>
<dbReference type="InterPro" id="IPR009581">
    <property type="entry name" value="FAM20_C"/>
</dbReference>
<gene>
    <name evidence="2" type="ORF">ANCCAN_20043</name>
</gene>
<evidence type="ECO:0000313" key="2">
    <source>
        <dbReference type="EMBL" id="RCN34110.1"/>
    </source>
</evidence>